<organism evidence="12 13">
    <name type="scientific">Candidatus Cryptobacteroides avicola</name>
    <dbReference type="NCBI Taxonomy" id="2840757"/>
    <lineage>
        <taxon>Bacteria</taxon>
        <taxon>Pseudomonadati</taxon>
        <taxon>Bacteroidota</taxon>
        <taxon>Bacteroidia</taxon>
        <taxon>Bacteroidales</taxon>
        <taxon>Candidatus Cryptobacteroides</taxon>
    </lineage>
</organism>
<keyword evidence="7 10" id="KW-1133">Transmembrane helix</keyword>
<evidence type="ECO:0000313" key="13">
    <source>
        <dbReference type="Proteomes" id="UP000725002"/>
    </source>
</evidence>
<evidence type="ECO:0000256" key="4">
    <source>
        <dbReference type="ARBA" id="ARBA00022475"/>
    </source>
</evidence>
<dbReference type="EMBL" id="JADILV010000040">
    <property type="protein sequence ID" value="MBO8483624.1"/>
    <property type="molecule type" value="Genomic_DNA"/>
</dbReference>
<evidence type="ECO:0000256" key="9">
    <source>
        <dbReference type="ARBA" id="ARBA00023136"/>
    </source>
</evidence>
<evidence type="ECO:0000256" key="2">
    <source>
        <dbReference type="ARBA" id="ARBA00008445"/>
    </source>
</evidence>
<feature type="transmembrane region" description="Helical" evidence="10">
    <location>
        <begin position="56"/>
        <end position="74"/>
    </location>
</feature>
<reference evidence="12" key="2">
    <citation type="journal article" date="2021" name="PeerJ">
        <title>Extensive microbial diversity within the chicken gut microbiome revealed by metagenomics and culture.</title>
        <authorList>
            <person name="Gilroy R."/>
            <person name="Ravi A."/>
            <person name="Getino M."/>
            <person name="Pursley I."/>
            <person name="Horton D.L."/>
            <person name="Alikhan N.F."/>
            <person name="Baker D."/>
            <person name="Gharbi K."/>
            <person name="Hall N."/>
            <person name="Watson M."/>
            <person name="Adriaenssens E.M."/>
            <person name="Foster-Nyarko E."/>
            <person name="Jarju S."/>
            <person name="Secka A."/>
            <person name="Antonio M."/>
            <person name="Oren A."/>
            <person name="Chaudhuri R.R."/>
            <person name="La Ragione R."/>
            <person name="Hildebrand F."/>
            <person name="Pallen M.J."/>
        </authorList>
    </citation>
    <scope>NUCLEOTIDE SEQUENCE</scope>
    <source>
        <strain evidence="12">G3-8215</strain>
    </source>
</reference>
<keyword evidence="5 10" id="KW-0812">Transmembrane</keyword>
<keyword evidence="9 10" id="KW-0472">Membrane</keyword>
<evidence type="ECO:0000256" key="7">
    <source>
        <dbReference type="ARBA" id="ARBA00022989"/>
    </source>
</evidence>
<keyword evidence="6 10" id="KW-0653">Protein transport</keyword>
<dbReference type="InterPro" id="IPR004692">
    <property type="entry name" value="SecG"/>
</dbReference>
<comment type="subcellular location">
    <subcellularLocation>
        <location evidence="1 10">Cell membrane</location>
        <topology evidence="1 10">Multi-pass membrane protein</topology>
    </subcellularLocation>
</comment>
<comment type="similarity">
    <text evidence="2 10">Belongs to the SecG family.</text>
</comment>
<dbReference type="AlphaFoldDB" id="A0A940IIB2"/>
<evidence type="ECO:0000256" key="8">
    <source>
        <dbReference type="ARBA" id="ARBA00023010"/>
    </source>
</evidence>
<dbReference type="PANTHER" id="PTHR34182:SF1">
    <property type="entry name" value="PROTEIN-EXPORT MEMBRANE PROTEIN SECG"/>
    <property type="match status" value="1"/>
</dbReference>
<feature type="transmembrane region" description="Helical" evidence="10">
    <location>
        <begin position="6"/>
        <end position="25"/>
    </location>
</feature>
<dbReference type="Pfam" id="PF03840">
    <property type="entry name" value="SecG"/>
    <property type="match status" value="1"/>
</dbReference>
<dbReference type="GO" id="GO:0043952">
    <property type="term" value="P:protein transport by the Sec complex"/>
    <property type="evidence" value="ECO:0007669"/>
    <property type="project" value="TreeGrafter"/>
</dbReference>
<evidence type="ECO:0000256" key="3">
    <source>
        <dbReference type="ARBA" id="ARBA00022448"/>
    </source>
</evidence>
<keyword evidence="3 10" id="KW-0813">Transport</keyword>
<evidence type="ECO:0000256" key="10">
    <source>
        <dbReference type="RuleBase" id="RU365087"/>
    </source>
</evidence>
<comment type="caution">
    <text evidence="12">The sequence shown here is derived from an EMBL/GenBank/DDBJ whole genome shotgun (WGS) entry which is preliminary data.</text>
</comment>
<reference evidence="12" key="1">
    <citation type="submission" date="2020-10" db="EMBL/GenBank/DDBJ databases">
        <authorList>
            <person name="Gilroy R."/>
        </authorList>
    </citation>
    <scope>NUCLEOTIDE SEQUENCE</scope>
    <source>
        <strain evidence="12">G3-8215</strain>
    </source>
</reference>
<dbReference type="GO" id="GO:0015450">
    <property type="term" value="F:protein-transporting ATPase activity"/>
    <property type="evidence" value="ECO:0007669"/>
    <property type="project" value="UniProtKB-UniRule"/>
</dbReference>
<dbReference type="GO" id="GO:0005886">
    <property type="term" value="C:plasma membrane"/>
    <property type="evidence" value="ECO:0007669"/>
    <property type="project" value="UniProtKB-SubCell"/>
</dbReference>
<feature type="region of interest" description="Disordered" evidence="11">
    <location>
        <begin position="90"/>
        <end position="122"/>
    </location>
</feature>
<dbReference type="PANTHER" id="PTHR34182">
    <property type="entry name" value="PROTEIN-EXPORT MEMBRANE PROTEIN SECG"/>
    <property type="match status" value="1"/>
</dbReference>
<evidence type="ECO:0000256" key="5">
    <source>
        <dbReference type="ARBA" id="ARBA00022692"/>
    </source>
</evidence>
<dbReference type="GO" id="GO:0065002">
    <property type="term" value="P:intracellular protein transmembrane transport"/>
    <property type="evidence" value="ECO:0007669"/>
    <property type="project" value="TreeGrafter"/>
</dbReference>
<gene>
    <name evidence="12" type="primary">secG</name>
    <name evidence="12" type="ORF">IAB75_05865</name>
</gene>
<dbReference type="GO" id="GO:0009306">
    <property type="term" value="P:protein secretion"/>
    <property type="evidence" value="ECO:0007669"/>
    <property type="project" value="UniProtKB-UniRule"/>
</dbReference>
<evidence type="ECO:0000256" key="6">
    <source>
        <dbReference type="ARBA" id="ARBA00022927"/>
    </source>
</evidence>
<keyword evidence="4 10" id="KW-1003">Cell membrane</keyword>
<evidence type="ECO:0000256" key="1">
    <source>
        <dbReference type="ARBA" id="ARBA00004651"/>
    </source>
</evidence>
<dbReference type="NCBIfam" id="TIGR00810">
    <property type="entry name" value="secG"/>
    <property type="match status" value="1"/>
</dbReference>
<dbReference type="Proteomes" id="UP000725002">
    <property type="component" value="Unassembled WGS sequence"/>
</dbReference>
<name>A0A940IIB2_9BACT</name>
<proteinExistence type="inferred from homology"/>
<evidence type="ECO:0000256" key="11">
    <source>
        <dbReference type="SAM" id="MobiDB-lite"/>
    </source>
</evidence>
<protein>
    <recommendedName>
        <fullName evidence="10">Protein-export membrane protein SecG</fullName>
    </recommendedName>
</protein>
<evidence type="ECO:0000313" key="12">
    <source>
        <dbReference type="EMBL" id="MBO8483624.1"/>
    </source>
</evidence>
<accession>A0A940IIB2</accession>
<keyword evidence="8 10" id="KW-0811">Translocation</keyword>
<comment type="function">
    <text evidence="10">Involved in protein export. Participates in an early event of protein translocation.</text>
</comment>
<sequence length="122" mass="12694">MGIVFTVLTVFVILASVLLTIVVLLQNSKGGGLASNFAVGNQTFGVRKTADILEKVTWGLVAFIFVISIVTTFATGGSGRTEVDVTERIENAASEQSPEFPAPVQQASPAQEAPATEAAPAE</sequence>
<feature type="compositionally biased region" description="Low complexity" evidence="11">
    <location>
        <begin position="102"/>
        <end position="122"/>
    </location>
</feature>